<evidence type="ECO:0000313" key="1">
    <source>
        <dbReference type="EMBL" id="MVZ63674.1"/>
    </source>
</evidence>
<comment type="caution">
    <text evidence="1">The sequence shown here is derived from an EMBL/GenBank/DDBJ whole genome shotgun (WGS) entry which is preliminary data.</text>
</comment>
<proteinExistence type="predicted"/>
<dbReference type="Proteomes" id="UP000435036">
    <property type="component" value="Unassembled WGS sequence"/>
</dbReference>
<dbReference type="EMBL" id="WSQA01000015">
    <property type="protein sequence ID" value="MVZ63674.1"/>
    <property type="molecule type" value="Genomic_DNA"/>
</dbReference>
<sequence>MKYSILLIAILLVVISSCRKDTELTKALKLTVAATIKSEENLKISSEGTIFKITNKTNGSSYQAVVQADGKAVFESITPGSYTITASHSISAEKYTELAGYYVEDAVNFSGSADKVEVFEDKTVAIDLVAGKTGNLVFKQIYYAGSNVSTGAVFRDVFLEIYNNSNQVIYADSLYFGQVIGNNNTKPNEYNLENGQFDWSKSIGMTVEAGKDANLDYIYAHTLFRIPSDGSGKQHPIQPGQSIIIAANAVDHTNSYESNSTDPVTITNPELTVNLSRADFEVNLIEFFRPTDNSAYTPYRFDVDNINVPNVDVLHNSRGKDLILNALGRDAYFIADTRGTNIKLEDLKNYPSPQIRQVIASTDFYKQLPTSVIVDAVELQHPVASNRVPKRLPNNLDAGRTFVPGGQYSSQSLVRKTLKTVNGRRILKDTNNSEADFGHLQKADVSKSASSFID</sequence>
<dbReference type="PROSITE" id="PS51257">
    <property type="entry name" value="PROKAR_LIPOPROTEIN"/>
    <property type="match status" value="1"/>
</dbReference>
<dbReference type="RefSeq" id="WP_160370394.1">
    <property type="nucleotide sequence ID" value="NZ_WSQA01000015.1"/>
</dbReference>
<dbReference type="Pfam" id="PF16215">
    <property type="entry name" value="DUF4876"/>
    <property type="match status" value="1"/>
</dbReference>
<gene>
    <name evidence="1" type="ORF">GQF63_16725</name>
</gene>
<dbReference type="AlphaFoldDB" id="A0A6N8L3L6"/>
<reference evidence="1 2" key="1">
    <citation type="submission" date="2019-12" db="EMBL/GenBank/DDBJ databases">
        <authorList>
            <person name="Dong K."/>
        </authorList>
    </citation>
    <scope>NUCLEOTIDE SEQUENCE [LARGE SCALE GENOMIC DNA]</scope>
    <source>
        <strain evidence="1 2">JCM 31225</strain>
    </source>
</reference>
<dbReference type="OrthoDB" id="1409865at2"/>
<dbReference type="InterPro" id="IPR032627">
    <property type="entry name" value="DUF4876"/>
</dbReference>
<keyword evidence="2" id="KW-1185">Reference proteome</keyword>
<name>A0A6N8L3L6_9SPHI</name>
<evidence type="ECO:0000313" key="2">
    <source>
        <dbReference type="Proteomes" id="UP000435036"/>
    </source>
</evidence>
<organism evidence="1 2">
    <name type="scientific">Sphingobacterium humi</name>
    <dbReference type="NCBI Taxonomy" id="1796905"/>
    <lineage>
        <taxon>Bacteria</taxon>
        <taxon>Pseudomonadati</taxon>
        <taxon>Bacteroidota</taxon>
        <taxon>Sphingobacteriia</taxon>
        <taxon>Sphingobacteriales</taxon>
        <taxon>Sphingobacteriaceae</taxon>
        <taxon>Sphingobacterium</taxon>
    </lineage>
</organism>
<accession>A0A6N8L3L6</accession>
<protein>
    <submittedName>
        <fullName evidence="1">DUF4876 domain-containing protein</fullName>
    </submittedName>
</protein>